<dbReference type="RefSeq" id="WP_345405780.1">
    <property type="nucleotide sequence ID" value="NZ_BAABLA010000121.1"/>
</dbReference>
<gene>
    <name evidence="1" type="ORF">ACFQGD_06480</name>
</gene>
<accession>A0ABW2BY44</accession>
<dbReference type="Proteomes" id="UP001596337">
    <property type="component" value="Unassembled WGS sequence"/>
</dbReference>
<reference evidence="2" key="1">
    <citation type="journal article" date="2019" name="Int. J. Syst. Evol. Microbiol.">
        <title>The Global Catalogue of Microorganisms (GCM) 10K type strain sequencing project: providing services to taxonomists for standard genome sequencing and annotation.</title>
        <authorList>
            <consortium name="The Broad Institute Genomics Platform"/>
            <consortium name="The Broad Institute Genome Sequencing Center for Infectious Disease"/>
            <person name="Wu L."/>
            <person name="Ma J."/>
        </authorList>
    </citation>
    <scope>NUCLEOTIDE SEQUENCE [LARGE SCALE GENOMIC DNA]</scope>
    <source>
        <strain evidence="2">KCTC 32255</strain>
    </source>
</reference>
<evidence type="ECO:0000313" key="2">
    <source>
        <dbReference type="Proteomes" id="UP001596337"/>
    </source>
</evidence>
<comment type="caution">
    <text evidence="1">The sequence shown here is derived from an EMBL/GenBank/DDBJ whole genome shotgun (WGS) entry which is preliminary data.</text>
</comment>
<evidence type="ECO:0000313" key="1">
    <source>
        <dbReference type="EMBL" id="MFC6866789.1"/>
    </source>
</evidence>
<proteinExistence type="predicted"/>
<name>A0ABW2BY44_9PSEU</name>
<keyword evidence="2" id="KW-1185">Reference proteome</keyword>
<dbReference type="EMBL" id="JBHSXX010000001">
    <property type="protein sequence ID" value="MFC6866789.1"/>
    <property type="molecule type" value="Genomic_DNA"/>
</dbReference>
<protein>
    <submittedName>
        <fullName evidence="1">Uncharacterized protein</fullName>
    </submittedName>
</protein>
<organism evidence="1 2">
    <name type="scientific">Haloechinothrix salitolerans</name>
    <dbReference type="NCBI Taxonomy" id="926830"/>
    <lineage>
        <taxon>Bacteria</taxon>
        <taxon>Bacillati</taxon>
        <taxon>Actinomycetota</taxon>
        <taxon>Actinomycetes</taxon>
        <taxon>Pseudonocardiales</taxon>
        <taxon>Pseudonocardiaceae</taxon>
        <taxon>Haloechinothrix</taxon>
    </lineage>
</organism>
<sequence>MNTTSDRPATEHVQREVWQAWLRLKQARVDCDITAMLEAEGEMNSLLDQLTTRKLAAAS</sequence>